<dbReference type="eggNOG" id="COG3210">
    <property type="taxonomic scope" value="Bacteria"/>
</dbReference>
<dbReference type="PANTHER" id="PTHR35037">
    <property type="entry name" value="C-TERMINAL REGION OF AIDA-LIKE PROTEIN"/>
    <property type="match status" value="1"/>
</dbReference>
<evidence type="ECO:0000313" key="3">
    <source>
        <dbReference type="Proteomes" id="UP000006575"/>
    </source>
</evidence>
<protein>
    <submittedName>
        <fullName evidence="2">Adhesin autotransporter</fullName>
    </submittedName>
</protein>
<dbReference type="EMBL" id="AM236080">
    <property type="protein sequence ID" value="CAK07420.1"/>
    <property type="molecule type" value="Genomic_DNA"/>
</dbReference>
<dbReference type="KEGG" id="rle:RL1927"/>
<dbReference type="InterPro" id="IPR011050">
    <property type="entry name" value="Pectin_lyase_fold/virulence"/>
</dbReference>
<dbReference type="Proteomes" id="UP000006575">
    <property type="component" value="Chromosome"/>
</dbReference>
<gene>
    <name evidence="2" type="primary">autA</name>
    <name evidence="2" type="ordered locus">RL1927</name>
</gene>
<feature type="domain" description="Autotransporter" evidence="1">
    <location>
        <begin position="996"/>
        <end position="1290"/>
    </location>
</feature>
<dbReference type="PROSITE" id="PS51208">
    <property type="entry name" value="AUTOTRANSPORTER"/>
    <property type="match status" value="1"/>
</dbReference>
<reference evidence="2 3" key="1">
    <citation type="journal article" date="2006" name="Genome Biol.">
        <title>The genome of Rhizobium leguminosarum has recognizable core and accessory components.</title>
        <authorList>
            <person name="Young J.W."/>
            <person name="Crossman L.C."/>
            <person name="Johnston A.W.B."/>
            <person name="Thomson N.R."/>
            <person name="Ghazoui Z.F."/>
            <person name="Hull K.H."/>
            <person name="Wexler M."/>
            <person name="Curson A.R.J."/>
            <person name="Todd J.D."/>
            <person name="Poole P.S."/>
            <person name="Mauchline T.H."/>
            <person name="East A.K."/>
            <person name="Quail M.A."/>
            <person name="Churcher C."/>
            <person name="Arrowsmith C."/>
            <person name="Cherevach A."/>
            <person name="Chillingworth T."/>
            <person name="Clarke K."/>
            <person name="Cronin A."/>
            <person name="Davis P."/>
            <person name="Fraser A."/>
            <person name="Hance Z."/>
            <person name="Hauser H."/>
            <person name="Jagels K."/>
            <person name="Moule S."/>
            <person name="Mungall K."/>
            <person name="Norbertczak H."/>
            <person name="Rabbinowitsch E."/>
            <person name="Sanders M."/>
            <person name="Simmonds M."/>
            <person name="Whitehead S."/>
            <person name="Parkhill J."/>
        </authorList>
    </citation>
    <scope>NUCLEOTIDE SEQUENCE [LARGE SCALE GENOMIC DNA]</scope>
    <source>
        <strain evidence="3">DSM 114642 / LMG 32736 / 3841</strain>
    </source>
</reference>
<dbReference type="eggNOG" id="COG3468">
    <property type="taxonomic scope" value="Bacteria"/>
</dbReference>
<dbReference type="HOGENOM" id="CLU_003455_0_0_5"/>
<dbReference type="PANTHER" id="PTHR35037:SF3">
    <property type="entry name" value="C-TERMINAL REGION OF AIDA-LIKE PROTEIN"/>
    <property type="match status" value="1"/>
</dbReference>
<dbReference type="InterPro" id="IPR036709">
    <property type="entry name" value="Autotransporte_beta_dom_sf"/>
</dbReference>
<dbReference type="NCBIfam" id="TIGR01414">
    <property type="entry name" value="autotrans_barl"/>
    <property type="match status" value="1"/>
</dbReference>
<organism evidence="2 3">
    <name type="scientific">Rhizobium johnstonii (strain DSM 114642 / LMG 32736 / 3841)</name>
    <name type="common">Rhizobium leguminosarum bv. viciae</name>
    <dbReference type="NCBI Taxonomy" id="216596"/>
    <lineage>
        <taxon>Bacteria</taxon>
        <taxon>Pseudomonadati</taxon>
        <taxon>Pseudomonadota</taxon>
        <taxon>Alphaproteobacteria</taxon>
        <taxon>Hyphomicrobiales</taxon>
        <taxon>Rhizobiaceae</taxon>
        <taxon>Rhizobium/Agrobacterium group</taxon>
        <taxon>Rhizobium</taxon>
        <taxon>Rhizobium johnstonii</taxon>
    </lineage>
</organism>
<dbReference type="InterPro" id="IPR051551">
    <property type="entry name" value="Autotransporter_adhesion"/>
</dbReference>
<proteinExistence type="predicted"/>
<dbReference type="SUPFAM" id="SSF103515">
    <property type="entry name" value="Autotransporter"/>
    <property type="match status" value="1"/>
</dbReference>
<dbReference type="SMART" id="SM00869">
    <property type="entry name" value="Autotransporter"/>
    <property type="match status" value="1"/>
</dbReference>
<accession>Q1MHZ0</accession>
<name>Q1MHZ0_RHIJ3</name>
<dbReference type="InterPro" id="IPR012332">
    <property type="entry name" value="Autotransporter_pectin_lyase_C"/>
</dbReference>
<dbReference type="Pfam" id="PF03797">
    <property type="entry name" value="Autotransporter"/>
    <property type="match status" value="1"/>
</dbReference>
<dbReference type="Pfam" id="PF18883">
    <property type="entry name" value="AC_1"/>
    <property type="match status" value="1"/>
</dbReference>
<dbReference type="GO" id="GO:0019867">
    <property type="term" value="C:outer membrane"/>
    <property type="evidence" value="ECO:0007669"/>
    <property type="project" value="InterPro"/>
</dbReference>
<dbReference type="SUPFAM" id="SSF51126">
    <property type="entry name" value="Pectin lyase-like"/>
    <property type="match status" value="2"/>
</dbReference>
<dbReference type="RefSeq" id="WP_011651548.1">
    <property type="nucleotide sequence ID" value="NC_008380.1"/>
</dbReference>
<keyword evidence="3" id="KW-1185">Reference proteome</keyword>
<dbReference type="InterPro" id="IPR005546">
    <property type="entry name" value="Autotransporte_beta"/>
</dbReference>
<dbReference type="InterPro" id="IPR043990">
    <property type="entry name" value="AC_1"/>
</dbReference>
<evidence type="ECO:0000259" key="1">
    <source>
        <dbReference type="PROSITE" id="PS51208"/>
    </source>
</evidence>
<dbReference type="GeneID" id="303206946"/>
<dbReference type="Gene3D" id="2.160.20.20">
    <property type="match status" value="2"/>
</dbReference>
<sequence>MRIYRWLSASVGRHVGLATLFAGMALFLDAYGAAAQTCAAGPVFVDGTSCTVTAGSSITVSQAAVPGLDARNAGATITAQGITVQLGPGVVPRTFVGAQALSGAAVELSGSTIITSQAGTGQRGVISDGFGSNISATGLTITLGTGATTVNDNLAVLAQNGGMANFTNSAISTRGAANGIANHAVTATGSGSTVTLTGGTVSTASRGSFGVQAADGGRVVIGGGTQVTTTGVQDLTTTPVTGSHALIATGSGSRIDGANVTLGTSGLFASAARAENGGVVALTGATINTSSNSQADSDPSSATRVLSGGSLRLTNSTVDTTGQRGNGLSVQDAGSTATVTGTAISVSGTRANAAFVFDGGEASFSDSSLFSANSTAVNVQGAGSSIDLTDSNVRSGGAIGYGLRVGDGGTVTMTGGSSTTTGRDAPALAAGNATVVANNVTFSTAGPDNAMGVLADLGGNITLNGGSIVTTGDSVRLSAYPHGIAARNPGGIVRANGTSVRTEGLTAMGVVADDGGVILLDRNSITTLGTTSIGLYSTVEQSGPQFPAGIVGERLVVETFGTGAHGAMAVEHFLPADSTILLDDSLLTTHGDLASGLRSIMSASIDARNSVILTQGDRSSGLHSRDNGSEINLIDTTVTTEGTASHGALAEGGGLVNGLRTSVEAKGSDSYALYVAGAAGFVSEARFDASRLSNADGPAIAIGGEGVVSLTGSVVSSSGQWLSVGTIADFQPLTVPDAGLGGVTDPEGLETSPVFTPPAALPVVPGLANVTLSRSVVTGAAFTAPGSVSNLVLEDDSLWNMTGSSNLTTLLNDPSLIQFSAPTGDPTLLASYMTLTVVDYVGEDGNIGLNTYLDTDGSPSDRLVIDGGSATGSSGLIISNTTGGGALTTGNGILVVDAINGGVTDPTAFYLAAPAAAGPYDYLLFRSSVDGSGSENWYLRSELDGPPDPTPIYRPEVSLYAAIPSMAAIYGRHIIDTLHERVGEEEQLKGRTDIREDENFNGVWLRGIGQWGHRDGDARGVYDGAPEFDYRFGAMQGGMDFYREEEDGITDHAGMYLAYGHGRMDVTQNLLTTERDAGDSDFNAFSVGGYWTRFGENGWYLDGVLQATWYDVTTHSNRPTQIGFPDQSIDGFGFAASIEGGYPFDLGDGWQFEPQAQIIWQTIRMDDFNDGAADVRYDNLNSLVGRIGARVARTWQAEEATATDPARLATVWGRVNVWHEFTAKAQTEVSSSDGFVPFSSNLDETWIELGLGATRQVSNNTSLYGNVNFSTSFDGDNYAWNGKLGLRVNW</sequence>
<dbReference type="EnsemblBacteria" id="CAK07420">
    <property type="protein sequence ID" value="CAK07420"/>
    <property type="gene ID" value="RL1927"/>
</dbReference>
<dbReference type="CDD" id="cd01344">
    <property type="entry name" value="PL2_Passenger_AT"/>
    <property type="match status" value="1"/>
</dbReference>
<dbReference type="InterPro" id="IPR006315">
    <property type="entry name" value="OM_autotransptr_brl_dom"/>
</dbReference>
<dbReference type="Gene3D" id="2.40.128.130">
    <property type="entry name" value="Autotransporter beta-domain"/>
    <property type="match status" value="1"/>
</dbReference>
<evidence type="ECO:0000313" key="2">
    <source>
        <dbReference type="EMBL" id="CAK07420.1"/>
    </source>
</evidence>